<protein>
    <submittedName>
        <fullName evidence="6">Uncharacterized protein</fullName>
    </submittedName>
</protein>
<dbReference type="CDD" id="cd15457">
    <property type="entry name" value="NADAR"/>
    <property type="match status" value="1"/>
</dbReference>
<dbReference type="PROSITE" id="PS50006">
    <property type="entry name" value="FHA_DOMAIN"/>
    <property type="match status" value="1"/>
</dbReference>
<dbReference type="Pfam" id="PF08719">
    <property type="entry name" value="NADAR"/>
    <property type="match status" value="1"/>
</dbReference>
<evidence type="ECO:0000259" key="4">
    <source>
        <dbReference type="PROSITE" id="PS50006"/>
    </source>
</evidence>
<reference evidence="6 7" key="1">
    <citation type="submission" date="2020-04" db="EMBL/GenBank/DDBJ databases">
        <title>Perkinsus chesapeaki whole genome sequence.</title>
        <authorList>
            <person name="Bogema D.R."/>
        </authorList>
    </citation>
    <scope>NUCLEOTIDE SEQUENCE [LARGE SCALE GENOMIC DNA]</scope>
    <source>
        <strain evidence="6">ATCC PRA-425</strain>
    </source>
</reference>
<feature type="compositionally biased region" description="Basic and acidic residues" evidence="3">
    <location>
        <begin position="980"/>
        <end position="997"/>
    </location>
</feature>
<proteinExistence type="predicted"/>
<feature type="compositionally biased region" description="Basic residues" evidence="3">
    <location>
        <begin position="1110"/>
        <end position="1158"/>
    </location>
</feature>
<feature type="region of interest" description="Disordered" evidence="3">
    <location>
        <begin position="980"/>
        <end position="1002"/>
    </location>
</feature>
<dbReference type="SUPFAM" id="SSF143990">
    <property type="entry name" value="YbiA-like"/>
    <property type="match status" value="1"/>
</dbReference>
<keyword evidence="1 2" id="KW-0694">RNA-binding</keyword>
<feature type="compositionally biased region" description="Basic and acidic residues" evidence="3">
    <location>
        <begin position="1078"/>
        <end position="1109"/>
    </location>
</feature>
<dbReference type="PANTHER" id="PTHR23236:SF11">
    <property type="entry name" value="EUKARYOTIC TRANSLATION INITIATION FACTOR 4H"/>
    <property type="match status" value="1"/>
</dbReference>
<dbReference type="InterPro" id="IPR000253">
    <property type="entry name" value="FHA_dom"/>
</dbReference>
<dbReference type="EMBL" id="JAAPAO010000009">
    <property type="protein sequence ID" value="KAF4677714.1"/>
    <property type="molecule type" value="Genomic_DNA"/>
</dbReference>
<accession>A0A7J6N235</accession>
<organism evidence="6 7">
    <name type="scientific">Perkinsus chesapeaki</name>
    <name type="common">Clam parasite</name>
    <name type="synonym">Perkinsus andrewsi</name>
    <dbReference type="NCBI Taxonomy" id="330153"/>
    <lineage>
        <taxon>Eukaryota</taxon>
        <taxon>Sar</taxon>
        <taxon>Alveolata</taxon>
        <taxon>Perkinsozoa</taxon>
        <taxon>Perkinsea</taxon>
        <taxon>Perkinsida</taxon>
        <taxon>Perkinsidae</taxon>
        <taxon>Perkinsus</taxon>
    </lineage>
</organism>
<dbReference type="Pfam" id="PF00076">
    <property type="entry name" value="RRM_1"/>
    <property type="match status" value="1"/>
</dbReference>
<dbReference type="InterPro" id="IPR012816">
    <property type="entry name" value="NADAR"/>
</dbReference>
<evidence type="ECO:0000256" key="3">
    <source>
        <dbReference type="SAM" id="MobiDB-lite"/>
    </source>
</evidence>
<dbReference type="OrthoDB" id="206452at2759"/>
<dbReference type="Proteomes" id="UP000591131">
    <property type="component" value="Unassembled WGS sequence"/>
</dbReference>
<evidence type="ECO:0000313" key="6">
    <source>
        <dbReference type="EMBL" id="KAF4677714.1"/>
    </source>
</evidence>
<feature type="domain" description="FHA" evidence="4">
    <location>
        <begin position="863"/>
        <end position="922"/>
    </location>
</feature>
<feature type="region of interest" description="Disordered" evidence="3">
    <location>
        <begin position="1078"/>
        <end position="1158"/>
    </location>
</feature>
<dbReference type="SUPFAM" id="SSF54928">
    <property type="entry name" value="RNA-binding domain, RBD"/>
    <property type="match status" value="1"/>
</dbReference>
<dbReference type="Gene3D" id="1.10.357.40">
    <property type="entry name" value="YbiA-like"/>
    <property type="match status" value="1"/>
</dbReference>
<comment type="caution">
    <text evidence="6">The sequence shown here is derived from an EMBL/GenBank/DDBJ whole genome shotgun (WGS) entry which is preliminary data.</text>
</comment>
<dbReference type="AlphaFoldDB" id="A0A7J6N235"/>
<gene>
    <name evidence="6" type="ORF">FOL47_010935</name>
</gene>
<dbReference type="Gene3D" id="3.30.70.330">
    <property type="match status" value="1"/>
</dbReference>
<feature type="domain" description="RRM" evidence="5">
    <location>
        <begin position="995"/>
        <end position="1081"/>
    </location>
</feature>
<sequence length="1158" mass="128149">MPGRAAALVKRRGLERPAVALVSRVGEGHLSATQPAPAVTVPCDPSTPTVVATGASTSLAEANGRHDLTHKDPRGVPVEIIREDKWKQRVPFRNRMEMHVLAVQKLASGRVPIAGVEGERVNLLDEVDWGRTPTTWEGLKPTTLKLAENLTVRQIAILLNAYAKAGVADRQIFYTLTQQFSGRIDSSPKSVLAIRAQDVGLVAHACQKMQFKNEFLFTKLRKVVVRMVRQNRPISPQTLSLILTGFVKLNFIGDGDLLHSLGTAALRELHHFTIRDSAVLMMTFSQACPLDHQARDVFRTVYKNRDRVEERDNMAAAVPIMVSLGKLGAWHPELVQSLLLDDSAVVEAFAAAVPTCAVIHLANGIQALGTLVASGLLPPAVDARPSFRAASDRLCEDQGTRLPQSAIVQLAAGYTKLGGIGWQDIFLRIVKDSQGLDLPSAVAVLHGLAGQNIRDCNWVDREILARSQLPGLRDPQSVCMLVYALARLGMPVEATVVSELLTDKVLRGLGVQGLSNLVYAMASVWHSCGLSGEEQDRAAMALVRGLERLSIVGSEEDQLRYSLEIAGQLRVAALLSMPSVADMAHDMDLLKWIDRLVDWSAGQKPNPVKSSFLHKEVASALRVVLPPEATLAEEIPVAPYWIDILLSPEHADTCAFPFASMAATTEPTAPSGGPPIDTFSGPAFGFLSNDHESSVRAFCPGRDETTVFAEFPTAAAAVSALREGLDPDVWKKNRLKLVTTVLRDKFARHPELADELVATGKRSLLFDCSPDDADAFEAQGFPTDEGVFWACSRDTGALKGQNQLGRILSTIRTDLQDSQETARQLWLHSIMSVVKQDTASPIRLTEVKEGRSVGSHNVSNAVCVMGKLDTCDVVALHPSTSRHHALLVYAAGFKNPTDSKWRENALDKVYAMDLNSKFGTFVGEKGDVKLEPFLPRPIGKRDQLRLGASTRHYEIKVDHAAALKELRQMEYKLDKEIRDMGGKIDNPTKEADEERSKTSGSMPVAACLRSLQEQEDIENFFKQENLEVHRVRIPGGDDDNMASRGFAFVEFSRESDMRNAIALLDGATLDTRKIKLKVAEERQQRPRDSYRRDERSPRQRRPSSNDRGERRRRYSRSRSGDRHRRRSGSRSGDRRRRRSSSRRRERSRSPRHHHQYRD</sequence>
<dbReference type="InterPro" id="IPR035979">
    <property type="entry name" value="RBD_domain_sf"/>
</dbReference>
<dbReference type="Gene3D" id="2.60.200.20">
    <property type="match status" value="1"/>
</dbReference>
<evidence type="ECO:0000259" key="5">
    <source>
        <dbReference type="PROSITE" id="PS50102"/>
    </source>
</evidence>
<name>A0A7J6N235_PERCH</name>
<dbReference type="CDD" id="cd00590">
    <property type="entry name" value="RRM_SF"/>
    <property type="match status" value="1"/>
</dbReference>
<evidence type="ECO:0000256" key="1">
    <source>
        <dbReference type="ARBA" id="ARBA00022884"/>
    </source>
</evidence>
<dbReference type="PROSITE" id="PS50102">
    <property type="entry name" value="RRM"/>
    <property type="match status" value="1"/>
</dbReference>
<evidence type="ECO:0000313" key="7">
    <source>
        <dbReference type="Proteomes" id="UP000591131"/>
    </source>
</evidence>
<evidence type="ECO:0000256" key="2">
    <source>
        <dbReference type="PROSITE-ProRule" id="PRU00176"/>
    </source>
</evidence>
<keyword evidence="7" id="KW-1185">Reference proteome</keyword>
<dbReference type="Pfam" id="PF00498">
    <property type="entry name" value="FHA"/>
    <property type="match status" value="1"/>
</dbReference>
<dbReference type="SMART" id="SM00360">
    <property type="entry name" value="RRM"/>
    <property type="match status" value="1"/>
</dbReference>
<dbReference type="InterPro" id="IPR037238">
    <property type="entry name" value="YbiA-like_sf"/>
</dbReference>
<dbReference type="InterPro" id="IPR008984">
    <property type="entry name" value="SMAD_FHA_dom_sf"/>
</dbReference>
<dbReference type="GO" id="GO:0003723">
    <property type="term" value="F:RNA binding"/>
    <property type="evidence" value="ECO:0007669"/>
    <property type="project" value="UniProtKB-UniRule"/>
</dbReference>
<dbReference type="PANTHER" id="PTHR23236">
    <property type="entry name" value="EUKARYOTIC TRANSLATION INITIATION FACTOR 4B/4H"/>
    <property type="match status" value="1"/>
</dbReference>
<dbReference type="InterPro" id="IPR012677">
    <property type="entry name" value="Nucleotide-bd_a/b_plait_sf"/>
</dbReference>
<dbReference type="SUPFAM" id="SSF49879">
    <property type="entry name" value="SMAD/FHA domain"/>
    <property type="match status" value="1"/>
</dbReference>
<dbReference type="InterPro" id="IPR000504">
    <property type="entry name" value="RRM_dom"/>
</dbReference>